<dbReference type="InterPro" id="IPR038377">
    <property type="entry name" value="Na/Glc_symporter_sf"/>
</dbReference>
<dbReference type="OrthoDB" id="6132759at2759"/>
<protein>
    <submittedName>
        <fullName evidence="9">Dur35p</fullName>
    </submittedName>
</protein>
<dbReference type="Pfam" id="PF00474">
    <property type="entry name" value="SSF"/>
    <property type="match status" value="1"/>
</dbReference>
<dbReference type="GeneID" id="3635150"/>
<comment type="subcellular location">
    <subcellularLocation>
        <location evidence="1">Membrane</location>
        <topology evidence="1">Multi-pass membrane protein</topology>
    </subcellularLocation>
</comment>
<reference evidence="9 10" key="2">
    <citation type="journal article" date="2007" name="Genome Biol.">
        <title>Assembly of the Candida albicans genome into sixteen supercontigs aligned on the eight chromosomes.</title>
        <authorList>
            <person name="van het Hoog M."/>
            <person name="Rast T.J."/>
            <person name="Martchenko M."/>
            <person name="Grindle S."/>
            <person name="Dignard D."/>
            <person name="Hogues H."/>
            <person name="Cuomo C."/>
            <person name="Berriman M."/>
            <person name="Scherer S."/>
            <person name="Magee B.B."/>
            <person name="Whiteway M."/>
            <person name="Chibana H."/>
            <person name="Nantel A."/>
            <person name="Magee P.T."/>
        </authorList>
    </citation>
    <scope>GENOME REANNOTATION</scope>
    <source>
        <strain evidence="10">SC5314 / ATCC MYA-2876</strain>
    </source>
</reference>
<feature type="transmembrane region" description="Helical" evidence="7">
    <location>
        <begin position="588"/>
        <end position="608"/>
    </location>
</feature>
<dbReference type="InterPro" id="IPR001734">
    <property type="entry name" value="Na/solute_symporter"/>
</dbReference>
<gene>
    <name evidence="8 9" type="primary">DUR35</name>
    <name evidence="9" type="ordered locus">CAALFM_C304570CA</name>
    <name evidence="8" type="ordered locus">orf19.13336</name>
</gene>
<evidence type="ECO:0000313" key="8">
    <source>
        <dbReference type="CGD" id="CAL0000176697"/>
    </source>
</evidence>
<dbReference type="STRING" id="237561.A0A1D8PJY8"/>
<keyword evidence="5 7" id="KW-0472">Membrane</keyword>
<evidence type="ECO:0000256" key="3">
    <source>
        <dbReference type="ARBA" id="ARBA00022692"/>
    </source>
</evidence>
<name>A0A1D8PJY8_CANAL</name>
<dbReference type="Gene3D" id="1.20.1730.10">
    <property type="entry name" value="Sodium/glucose cotransporter"/>
    <property type="match status" value="1"/>
</dbReference>
<dbReference type="eggNOG" id="KOG2348">
    <property type="taxonomic scope" value="Eukaryota"/>
</dbReference>
<dbReference type="SMR" id="A0A1D8PJY8"/>
<feature type="transmembrane region" description="Helical" evidence="7">
    <location>
        <begin position="255"/>
        <end position="273"/>
    </location>
</feature>
<dbReference type="InParanoid" id="A0A1D8PJY8"/>
<feature type="transmembrane region" description="Helical" evidence="7">
    <location>
        <begin position="136"/>
        <end position="164"/>
    </location>
</feature>
<dbReference type="CGD" id="CAL0000176697">
    <property type="gene designation" value="DUR35"/>
</dbReference>
<sequence length="668" mass="73312">MSESAVHLLDQAAGYGVLVGVGALFAGGMILTTFLLQRYLHENANSTETFAVANRSVGTFLSASAVYSSWSWSTEFLLVSSMTYNYGIQAGYYYGAGLAIQIAVMSVIGIHAKKKIPTAHTSLEAIELRYGKSAHLLYLTLSLICNICSCSAMILACASGISIIAGNLHIVASTLLIPFGVLLYTVVGGLKATFLTDFVHSSILLIILCYLNTSVLTSEQVGGLNGLYDKLLKVSATKHIEGNYDGSILTGKSQGAAIFGLILTAGNFGLSIMDSSFWQKTFSARPRSTVPSYLITAFLICSNVWPLSAIIGGSSHFLETDPSFPTYPRKMNQYEVDSGFVLPYVLKATIGNGGVGALLLIFYLAVTSTVSAQMVSVSSIVTFDIYKRYFKPDAQNKSMIRVSHITCIVFGFGIAGFSIMLHYVGINMTWYTYFYPILICPGVIPIILTVTWDRQTFWAAFISPLAGFAAGLAVWLSTAYHFYGEVTIASTGGQLPALYSSLTALLLPGVLSIIISLIKPKKFDWNQLKKADLLVKSDDSSQDEQVSETDREKVEKNDQVEVNVDSDRNSSLEQQEHPTKLTEKELDFWIKIATGAAIFILLITWLIWPMSVYRDWIFTPTYFKGYVTVGLIWLYVTLIVIGVIPFYTGRHSMAKVFKGVYNDYIKKK</sequence>
<feature type="transmembrane region" description="Helical" evidence="7">
    <location>
        <begin position="457"/>
        <end position="477"/>
    </location>
</feature>
<reference evidence="9 10" key="1">
    <citation type="journal article" date="2004" name="Proc. Natl. Acad. Sci. U.S.A.">
        <title>The diploid genome sequence of Candida albicans.</title>
        <authorList>
            <person name="Jones T."/>
            <person name="Federspiel N.A."/>
            <person name="Chibana H."/>
            <person name="Dungan J."/>
            <person name="Kalman S."/>
            <person name="Magee B.B."/>
            <person name="Newport G."/>
            <person name="Thorstenson Y.R."/>
            <person name="Agabian N."/>
            <person name="Magee P.T."/>
            <person name="Davis R.W."/>
            <person name="Scherer S."/>
        </authorList>
    </citation>
    <scope>NUCLEOTIDE SEQUENCE [LARGE SCALE GENOMIC DNA]</scope>
    <source>
        <strain evidence="10">SC5314 / ATCC MYA-2876</strain>
    </source>
</reference>
<dbReference type="EMBL" id="CP017625">
    <property type="protein sequence ID" value="AOW28475.1"/>
    <property type="molecule type" value="Genomic_DNA"/>
</dbReference>
<organism evidence="9 10">
    <name type="scientific">Candida albicans (strain SC5314 / ATCC MYA-2876)</name>
    <name type="common">Yeast</name>
    <dbReference type="NCBI Taxonomy" id="237561"/>
    <lineage>
        <taxon>Eukaryota</taxon>
        <taxon>Fungi</taxon>
        <taxon>Dikarya</taxon>
        <taxon>Ascomycota</taxon>
        <taxon>Saccharomycotina</taxon>
        <taxon>Pichiomycetes</taxon>
        <taxon>Debaryomycetaceae</taxon>
        <taxon>Candida/Lodderomyces clade</taxon>
        <taxon>Candida</taxon>
    </lineage>
</organism>
<evidence type="ECO:0000256" key="6">
    <source>
        <dbReference type="RuleBase" id="RU362091"/>
    </source>
</evidence>
<feature type="transmembrane region" description="Helical" evidence="7">
    <location>
        <begin position="430"/>
        <end position="450"/>
    </location>
</feature>
<feature type="transmembrane region" description="Helical" evidence="7">
    <location>
        <begin position="497"/>
        <end position="518"/>
    </location>
</feature>
<feature type="transmembrane region" description="Helical" evidence="7">
    <location>
        <begin position="170"/>
        <end position="187"/>
    </location>
</feature>
<feature type="transmembrane region" description="Helical" evidence="7">
    <location>
        <begin position="12"/>
        <end position="40"/>
    </location>
</feature>
<dbReference type="InterPro" id="IPR031155">
    <property type="entry name" value="DUR"/>
</dbReference>
<keyword evidence="4 7" id="KW-1133">Transmembrane helix</keyword>
<dbReference type="Proteomes" id="UP000000559">
    <property type="component" value="Chromosome 3"/>
</dbReference>
<dbReference type="RefSeq" id="XP_723128.2">
    <property type="nucleotide sequence ID" value="XM_718035.2"/>
</dbReference>
<dbReference type="AlphaFoldDB" id="A0A1D8PJY8"/>
<evidence type="ECO:0000313" key="9">
    <source>
        <dbReference type="EMBL" id="AOW28475.1"/>
    </source>
</evidence>
<evidence type="ECO:0000256" key="1">
    <source>
        <dbReference type="ARBA" id="ARBA00004141"/>
    </source>
</evidence>
<feature type="transmembrane region" description="Helical" evidence="7">
    <location>
        <begin position="402"/>
        <end position="424"/>
    </location>
</feature>
<feature type="transmembrane region" description="Helical" evidence="7">
    <location>
        <begin position="293"/>
        <end position="318"/>
    </location>
</feature>
<feature type="transmembrane region" description="Helical" evidence="7">
    <location>
        <begin position="194"/>
        <end position="213"/>
    </location>
</feature>
<feature type="transmembrane region" description="Helical" evidence="7">
    <location>
        <begin position="628"/>
        <end position="648"/>
    </location>
</feature>
<dbReference type="GO" id="GO:0005886">
    <property type="term" value="C:plasma membrane"/>
    <property type="evidence" value="ECO:0000318"/>
    <property type="project" value="GO_Central"/>
</dbReference>
<proteinExistence type="inferred from homology"/>
<dbReference type="VEuPathDB" id="FungiDB:C3_04570C_A"/>
<dbReference type="GO" id="GO:0015204">
    <property type="term" value="F:urea transmembrane transporter activity"/>
    <property type="evidence" value="ECO:0000318"/>
    <property type="project" value="GO_Central"/>
</dbReference>
<keyword evidence="10" id="KW-1185">Reference proteome</keyword>
<evidence type="ECO:0000256" key="2">
    <source>
        <dbReference type="ARBA" id="ARBA00006434"/>
    </source>
</evidence>
<evidence type="ECO:0000313" key="10">
    <source>
        <dbReference type="Proteomes" id="UP000000559"/>
    </source>
</evidence>
<evidence type="ECO:0000256" key="7">
    <source>
        <dbReference type="SAM" id="Phobius"/>
    </source>
</evidence>
<reference evidence="9 10" key="3">
    <citation type="journal article" date="2013" name="Genome Biol.">
        <title>Assembly of a phased diploid Candida albicans genome facilitates allele-specific measurements and provides a simple model for repeat and indel structure.</title>
        <authorList>
            <person name="Muzzey D."/>
            <person name="Schwartz K."/>
            <person name="Weissman J.S."/>
            <person name="Sherlock G."/>
        </authorList>
    </citation>
    <scope>NUCLEOTIDE SEQUENCE [LARGE SCALE GENOMIC DNA]</scope>
    <source>
        <strain evidence="10">SC5314 / ATCC MYA-2876</strain>
    </source>
</reference>
<dbReference type="KEGG" id="cal:CAALFM_C304570CA"/>
<comment type="similarity">
    <text evidence="2 6">Belongs to the sodium:solute symporter (SSF) (TC 2.A.21) family.</text>
</comment>
<dbReference type="PROSITE" id="PS50283">
    <property type="entry name" value="NA_SOLUT_SYMP_3"/>
    <property type="match status" value="1"/>
</dbReference>
<dbReference type="OMA" id="CCYLTTK"/>
<dbReference type="PANTHER" id="PTHR46154:SF3">
    <property type="entry name" value="DUR32P"/>
    <property type="match status" value="1"/>
</dbReference>
<evidence type="ECO:0000256" key="5">
    <source>
        <dbReference type="ARBA" id="ARBA00023136"/>
    </source>
</evidence>
<feature type="transmembrane region" description="Helical" evidence="7">
    <location>
        <begin position="92"/>
        <end position="112"/>
    </location>
</feature>
<accession>A0A1D8PJY8</accession>
<evidence type="ECO:0000256" key="4">
    <source>
        <dbReference type="ARBA" id="ARBA00022989"/>
    </source>
</evidence>
<dbReference type="PANTHER" id="PTHR46154">
    <property type="match status" value="1"/>
</dbReference>
<dbReference type="CDD" id="cd11476">
    <property type="entry name" value="SLC5sbd_DUR3"/>
    <property type="match status" value="1"/>
</dbReference>
<keyword evidence="3 7" id="KW-0812">Transmembrane</keyword>
<feature type="transmembrane region" description="Helical" evidence="7">
    <location>
        <begin position="355"/>
        <end position="381"/>
    </location>
</feature>